<dbReference type="Pfam" id="PF00270">
    <property type="entry name" value="DEAD"/>
    <property type="match status" value="1"/>
</dbReference>
<feature type="compositionally biased region" description="Basic residues" evidence="10">
    <location>
        <begin position="922"/>
        <end position="931"/>
    </location>
</feature>
<evidence type="ECO:0000256" key="4">
    <source>
        <dbReference type="ARBA" id="ARBA00022737"/>
    </source>
</evidence>
<dbReference type="CDD" id="cd17946">
    <property type="entry name" value="DEADc_DDX24"/>
    <property type="match status" value="1"/>
</dbReference>
<dbReference type="SUPFAM" id="SSF50998">
    <property type="entry name" value="Quinoprotein alcohol dehydrogenase-like"/>
    <property type="match status" value="1"/>
</dbReference>
<dbReference type="OrthoDB" id="3142434at2759"/>
<evidence type="ECO:0000256" key="5">
    <source>
        <dbReference type="ARBA" id="ARBA00022741"/>
    </source>
</evidence>
<dbReference type="GO" id="GO:0032040">
    <property type="term" value="C:small-subunit processome"/>
    <property type="evidence" value="ECO:0007669"/>
    <property type="project" value="TreeGrafter"/>
</dbReference>
<dbReference type="PROSITE" id="PS51194">
    <property type="entry name" value="HELICASE_CTER"/>
    <property type="match status" value="1"/>
</dbReference>
<dbReference type="GO" id="GO:0003676">
    <property type="term" value="F:nucleic acid binding"/>
    <property type="evidence" value="ECO:0007669"/>
    <property type="project" value="InterPro"/>
</dbReference>
<dbReference type="InterPro" id="IPR011047">
    <property type="entry name" value="Quinoprotein_ADH-like_sf"/>
</dbReference>
<evidence type="ECO:0000256" key="9">
    <source>
        <dbReference type="SAM" id="Coils"/>
    </source>
</evidence>
<dbReference type="FunFam" id="2.130.10.10:FF:001379">
    <property type="entry name" value="Periodic tryptophan protein 2 homolog"/>
    <property type="match status" value="1"/>
</dbReference>
<evidence type="ECO:0000259" key="11">
    <source>
        <dbReference type="PROSITE" id="PS51192"/>
    </source>
</evidence>
<dbReference type="GO" id="GO:0000028">
    <property type="term" value="P:ribosomal small subunit assembly"/>
    <property type="evidence" value="ECO:0007669"/>
    <property type="project" value="TreeGrafter"/>
</dbReference>
<evidence type="ECO:0008006" key="15">
    <source>
        <dbReference type="Google" id="ProtNLM"/>
    </source>
</evidence>
<dbReference type="CDD" id="cd18787">
    <property type="entry name" value="SF2_C_DEAD"/>
    <property type="match status" value="1"/>
</dbReference>
<evidence type="ECO:0000313" key="13">
    <source>
        <dbReference type="EMBL" id="CAD6188182.1"/>
    </source>
</evidence>
<keyword evidence="7" id="KW-0539">Nucleus</keyword>
<comment type="caution">
    <text evidence="13">The sequence shown here is derived from an EMBL/GenBank/DDBJ whole genome shotgun (WGS) entry which is preliminary data.</text>
</comment>
<feature type="repeat" description="WD" evidence="8">
    <location>
        <begin position="390"/>
        <end position="431"/>
    </location>
</feature>
<dbReference type="InterPro" id="IPR015943">
    <property type="entry name" value="WD40/YVTN_repeat-like_dom_sf"/>
</dbReference>
<feature type="compositionally biased region" description="Acidic residues" evidence="10">
    <location>
        <begin position="946"/>
        <end position="955"/>
    </location>
</feature>
<dbReference type="SMART" id="SM00320">
    <property type="entry name" value="WD40"/>
    <property type="match status" value="12"/>
</dbReference>
<dbReference type="InterPro" id="IPR027145">
    <property type="entry name" value="PWP2"/>
</dbReference>
<evidence type="ECO:0000256" key="2">
    <source>
        <dbReference type="ARBA" id="ARBA00010226"/>
    </source>
</evidence>
<accession>A0A8S1GYR9</accession>
<evidence type="ECO:0000256" key="8">
    <source>
        <dbReference type="PROSITE-ProRule" id="PRU00221"/>
    </source>
</evidence>
<dbReference type="Proteomes" id="UP000835052">
    <property type="component" value="Unassembled WGS sequence"/>
</dbReference>
<keyword evidence="3 8" id="KW-0853">WD repeat</keyword>
<feature type="compositionally biased region" description="Basic and acidic residues" evidence="10">
    <location>
        <begin position="1027"/>
        <end position="1047"/>
    </location>
</feature>
<dbReference type="SUPFAM" id="SSF50978">
    <property type="entry name" value="WD40 repeat-like"/>
    <property type="match status" value="1"/>
</dbReference>
<dbReference type="SUPFAM" id="SSF52540">
    <property type="entry name" value="P-loop containing nucleoside triphosphate hydrolases"/>
    <property type="match status" value="1"/>
</dbReference>
<dbReference type="InterPro" id="IPR007148">
    <property type="entry name" value="SSU_processome_Utp12"/>
</dbReference>
<keyword evidence="4" id="KW-0677">Repeat</keyword>
<dbReference type="Pfam" id="PF00400">
    <property type="entry name" value="WD40"/>
    <property type="match status" value="5"/>
</dbReference>
<feature type="domain" description="Helicase ATP-binding" evidence="11">
    <location>
        <begin position="1094"/>
        <end position="1278"/>
    </location>
</feature>
<evidence type="ECO:0000256" key="10">
    <source>
        <dbReference type="SAM" id="MobiDB-lite"/>
    </source>
</evidence>
<dbReference type="SMART" id="SM00490">
    <property type="entry name" value="HELICc"/>
    <property type="match status" value="1"/>
</dbReference>
<dbReference type="CDD" id="cd00200">
    <property type="entry name" value="WD40"/>
    <property type="match status" value="1"/>
</dbReference>
<proteinExistence type="inferred from homology"/>
<dbReference type="InterPro" id="IPR011545">
    <property type="entry name" value="DEAD/DEAH_box_helicase_dom"/>
</dbReference>
<keyword evidence="6" id="KW-0067">ATP-binding</keyword>
<feature type="repeat" description="WD" evidence="8">
    <location>
        <begin position="476"/>
        <end position="515"/>
    </location>
</feature>
<dbReference type="PROSITE" id="PS50294">
    <property type="entry name" value="WD_REPEATS_REGION"/>
    <property type="match status" value="3"/>
</dbReference>
<comment type="subcellular location">
    <subcellularLocation>
        <location evidence="1">Nucleus</location>
        <location evidence="1">Nucleolus</location>
    </subcellularLocation>
</comment>
<reference evidence="13" key="1">
    <citation type="submission" date="2020-10" db="EMBL/GenBank/DDBJ databases">
        <authorList>
            <person name="Kikuchi T."/>
        </authorList>
    </citation>
    <scope>NUCLEOTIDE SEQUENCE</scope>
    <source>
        <strain evidence="13">NKZ352</strain>
    </source>
</reference>
<feature type="repeat" description="WD" evidence="8">
    <location>
        <begin position="348"/>
        <end position="389"/>
    </location>
</feature>
<gene>
    <name evidence="13" type="ORF">CAUJ_LOCUS4101</name>
</gene>
<dbReference type="EMBL" id="CAJGYM010000008">
    <property type="protein sequence ID" value="CAD6188182.1"/>
    <property type="molecule type" value="Genomic_DNA"/>
</dbReference>
<evidence type="ECO:0000256" key="7">
    <source>
        <dbReference type="ARBA" id="ARBA00023242"/>
    </source>
</evidence>
<dbReference type="GO" id="GO:0005524">
    <property type="term" value="F:ATP binding"/>
    <property type="evidence" value="ECO:0007669"/>
    <property type="project" value="UniProtKB-KW"/>
</dbReference>
<evidence type="ECO:0000259" key="12">
    <source>
        <dbReference type="PROSITE" id="PS51194"/>
    </source>
</evidence>
<evidence type="ECO:0000256" key="1">
    <source>
        <dbReference type="ARBA" id="ARBA00004604"/>
    </source>
</evidence>
<dbReference type="Pfam" id="PF04003">
    <property type="entry name" value="Utp12"/>
    <property type="match status" value="1"/>
</dbReference>
<dbReference type="SMART" id="SM00487">
    <property type="entry name" value="DEXDc"/>
    <property type="match status" value="1"/>
</dbReference>
<dbReference type="Pfam" id="PF00271">
    <property type="entry name" value="Helicase_C"/>
    <property type="match status" value="1"/>
</dbReference>
<comment type="similarity">
    <text evidence="2">Belongs to the WD repeat PWP2 family.</text>
</comment>
<feature type="domain" description="Helicase C-terminal" evidence="12">
    <location>
        <begin position="1319"/>
        <end position="1472"/>
    </location>
</feature>
<protein>
    <recommendedName>
        <fullName evidence="15">RNA helicase</fullName>
    </recommendedName>
</protein>
<dbReference type="Gene3D" id="2.130.10.10">
    <property type="entry name" value="YVTN repeat-like/Quinoprotein amine dehydrogenase"/>
    <property type="match status" value="3"/>
</dbReference>
<dbReference type="PROSITE" id="PS50082">
    <property type="entry name" value="WD_REPEATS_2"/>
    <property type="match status" value="3"/>
</dbReference>
<dbReference type="PANTHER" id="PTHR19858">
    <property type="entry name" value="WD40 REPEAT PROTEIN"/>
    <property type="match status" value="1"/>
</dbReference>
<dbReference type="InterPro" id="IPR014001">
    <property type="entry name" value="Helicase_ATP-bd"/>
</dbReference>
<dbReference type="GO" id="GO:0000462">
    <property type="term" value="P:maturation of SSU-rRNA from tricistronic rRNA transcript (SSU-rRNA, 5.8S rRNA, LSU-rRNA)"/>
    <property type="evidence" value="ECO:0007669"/>
    <property type="project" value="TreeGrafter"/>
</dbReference>
<organism evidence="13 14">
    <name type="scientific">Caenorhabditis auriculariae</name>
    <dbReference type="NCBI Taxonomy" id="2777116"/>
    <lineage>
        <taxon>Eukaryota</taxon>
        <taxon>Metazoa</taxon>
        <taxon>Ecdysozoa</taxon>
        <taxon>Nematoda</taxon>
        <taxon>Chromadorea</taxon>
        <taxon>Rhabditida</taxon>
        <taxon>Rhabditina</taxon>
        <taxon>Rhabditomorpha</taxon>
        <taxon>Rhabditoidea</taxon>
        <taxon>Rhabditidae</taxon>
        <taxon>Peloderinae</taxon>
        <taxon>Caenorhabditis</taxon>
    </lineage>
</organism>
<evidence type="ECO:0000313" key="14">
    <source>
        <dbReference type="Proteomes" id="UP000835052"/>
    </source>
</evidence>
<feature type="region of interest" description="Disordered" evidence="10">
    <location>
        <begin position="919"/>
        <end position="1049"/>
    </location>
</feature>
<feature type="coiled-coil region" evidence="9">
    <location>
        <begin position="1510"/>
        <end position="1537"/>
    </location>
</feature>
<dbReference type="InterPro" id="IPR001680">
    <property type="entry name" value="WD40_rpt"/>
</dbReference>
<keyword evidence="9" id="KW-0175">Coiled coil</keyword>
<feature type="compositionally biased region" description="Basic and acidic residues" evidence="10">
    <location>
        <begin position="1003"/>
        <end position="1012"/>
    </location>
</feature>
<evidence type="ECO:0000256" key="6">
    <source>
        <dbReference type="ARBA" id="ARBA00022840"/>
    </source>
</evidence>
<keyword evidence="14" id="KW-1185">Reference proteome</keyword>
<dbReference type="InterPro" id="IPR001650">
    <property type="entry name" value="Helicase_C-like"/>
</dbReference>
<dbReference type="Gene3D" id="3.40.50.300">
    <property type="entry name" value="P-loop containing nucleotide triphosphate hydrolases"/>
    <property type="match status" value="2"/>
</dbReference>
<evidence type="ECO:0000256" key="3">
    <source>
        <dbReference type="ARBA" id="ARBA00022574"/>
    </source>
</evidence>
<dbReference type="GO" id="GO:0034388">
    <property type="term" value="C:Pwp2p-containing subcomplex of 90S preribosome"/>
    <property type="evidence" value="ECO:0007669"/>
    <property type="project" value="TreeGrafter"/>
</dbReference>
<dbReference type="PROSITE" id="PS51192">
    <property type="entry name" value="HELICASE_ATP_BIND_1"/>
    <property type="match status" value="1"/>
</dbReference>
<feature type="region of interest" description="Disordered" evidence="10">
    <location>
        <begin position="860"/>
        <end position="885"/>
    </location>
</feature>
<keyword evidence="5" id="KW-0547">Nucleotide-binding</keyword>
<dbReference type="InterPro" id="IPR036322">
    <property type="entry name" value="WD40_repeat_dom_sf"/>
</dbReference>
<dbReference type="PANTHER" id="PTHR19858:SF0">
    <property type="entry name" value="PERIODIC TRYPTOPHAN PROTEIN 2 HOMOLOG"/>
    <property type="match status" value="1"/>
</dbReference>
<name>A0A8S1GYR9_9PELO</name>
<dbReference type="InterPro" id="IPR027417">
    <property type="entry name" value="P-loop_NTPase"/>
</dbReference>
<feature type="compositionally biased region" description="Basic residues" evidence="10">
    <location>
        <begin position="960"/>
        <end position="986"/>
    </location>
</feature>
<sequence>MDINYKFSNLIGSVYRQGQVTFSPDGNTVISPVGNKLSLFDLKNNVSRTLALETSYSIYSVAINVSGTHMALADQKGQVHYINMRSETVLYKYSSCRKIKSLQFSPNGRMLAVCRDNDLQLFELSLTENQMFHPFSLFRTYKLSSESLNCVEWSSDSSLLVAGGDDKLIRVVGSRDFRNLFVHPISAHKGEIVNCQFLKSSYDMITICKRGVANVWTSSHQIGDLEEGVWRRDNRETTEEEMSKKIFFEKTKKFSLSESSGSGKNVDITSCKLHANSNVLVTAFDNGVFVLHEIPSFSLIHNLRVSDLKITTVAINLSGDWLAIGCGKGSAAQLVVWEWQSETYVMKQQSHSLRVTSAKYSPDGSYIATGAEDGKVKIWNSKTSFCTVTFAEHTSSVTAVRWTQNGRAILSASLDGTVRAHDLKRYRNFRTLVCPEPTQLGCLAVDSAGDIVIAGGKEVFNIFVWSMDTGHLLDILSGHEANISAVDIHSNFIVSSSWDRTVKLWSIVNSQADTTELAHEAVDVCFSPGGDVVAVLTLDSTITFYESKEMAFIGSIEAHLDLDPSRGRFDTITRQNAVKSKSFTTIAFSPDGNLLLAGGESNNFCLYSVTDRLLMKKFTVTENRSLDGVALDVNRRNFTEFGNMELVDTSDEEEERGNKKAIQLPGTKNFDLGERRSHPEMSVFAVTYCPTGRRFAVCSTEGVGIYSLDVVSLFDPFQLDSRTNPDVVRRALEINDYSLALMASLKLADSQFICDSLESTSITQIPLVVKNLPLAYAERLLKWMSDGNIVSSTRHVHFYMIWLRALLQEHGMRLKGRADVATLTGVQQILAHHSQLISSMANQNKYSLTYFLNARKIKRPEEKKEKQEEEDDGESMPRVSKPEGAKWQNAEMSVDNFNDENFAFLASFEEILADNVEEDVPKKRKQIKKKPPKEDFEASGSKFSTEETDQPEVDVEEKRRLKKERRKKQMALNKLKKKERLAKRKTKEQNSQTKSSDDSSEVDQEKKKEENKGKKRKAGESGAVEPKIPKVENSVKKTPKETDEENGKLAVSPDSVAFDVSAWKNFHCLPSEILDAIVDLKFSEPTEIQSSVLPSAVRDRMDILGAAETGSGKTLAFGIPAICRLLEQDEKAQGPRVLMIAPTRELCIQIMSHVKALIKFTKFTAQCIVGGLAQPKQERLIKTRPPEIIVATPGRLWSMLENAAPGSYFANLKDLRCLVVDETDRMVEEGHFEELTHILNKIHEEAETEKLQTLVFSATLTFAQTQSNKKQLTPEQKIQRLIELTGLREGNRKIVDLTRQLGTAGCLVETRINCSDLLDKDTSLMYLLSRYSGRTLVFVNSVDAARRLHGILSALRRNPLLLHAKMLQRQRLRNLERFTAEPNSVLLATDVAARGLDIKGIDHVIHYQVPKAAETYIHRSGRTARARNRGLTILLVDPPSRNHYTRLCRNLNRMEDLDIFPIDNEPLMETLRRRVKLASELDKLTFRCKKIRLNESWFEKTAREAGLEYDETRNRELEGANEEVDQMKNKERQIRNELGIELERPLPRQNGSDYLKTRYITPDIVSKLNATKESAIDLFHEKKAEAKEWKKRNRKAIKTVDIKIKPEKKRK</sequence>